<protein>
    <submittedName>
        <fullName evidence="4">Nucleoid-associated protein YgaU</fullName>
    </submittedName>
</protein>
<feature type="region of interest" description="Disordered" evidence="1">
    <location>
        <begin position="609"/>
        <end position="656"/>
    </location>
</feature>
<feature type="transmembrane region" description="Helical" evidence="2">
    <location>
        <begin position="7"/>
        <end position="25"/>
    </location>
</feature>
<feature type="compositionally biased region" description="Low complexity" evidence="1">
    <location>
        <begin position="69"/>
        <end position="96"/>
    </location>
</feature>
<feature type="compositionally biased region" description="Low complexity" evidence="1">
    <location>
        <begin position="609"/>
        <end position="618"/>
    </location>
</feature>
<name>A0A7W6DGU0_9HYPH</name>
<feature type="compositionally biased region" description="Polar residues" evidence="1">
    <location>
        <begin position="634"/>
        <end position="656"/>
    </location>
</feature>
<feature type="compositionally biased region" description="Low complexity" evidence="1">
    <location>
        <begin position="37"/>
        <end position="59"/>
    </location>
</feature>
<organism evidence="4 5">
    <name type="scientific">Mycoplana azooxidifex</name>
    <dbReference type="NCBI Taxonomy" id="1636188"/>
    <lineage>
        <taxon>Bacteria</taxon>
        <taxon>Pseudomonadati</taxon>
        <taxon>Pseudomonadota</taxon>
        <taxon>Alphaproteobacteria</taxon>
        <taxon>Hyphomicrobiales</taxon>
        <taxon>Rhizobiaceae</taxon>
        <taxon>Mycoplana</taxon>
    </lineage>
</organism>
<keyword evidence="2" id="KW-0472">Membrane</keyword>
<evidence type="ECO:0000256" key="2">
    <source>
        <dbReference type="SAM" id="Phobius"/>
    </source>
</evidence>
<sequence>MKYKTGLIALGVLAAATALMVFFVLPNIDEDKAVEGTQQSAQQEAPAAANAPAATTPEAGSAGAKTARTETPAAEGAAAAGAGAATQTAPAGDATAWQPPSFDVLRVEPDGSTVVAGRAEPNKTVQILNGETVVATTDVNPSGEFAAVFDQPLAVGDHELTLRVLGEGGSAKTSEEVATVSIPKDKGGELLAMVSKPGVASRLITVPEPGSQAAAQAGSATGEGAAPSAGQPSTAGAETAAVVPQADAQASAGETTPAEAQAPAAAGTAPNVRISAVELEGDHMFVAGSTNPGALVRIYANDKLLGEMKADPDGRYVIDGVMPLAVGRHTIRADVMSADAATVELRASVPFDRPEGEQVAVVAQEPAAPSDAPTLGLIDNGSFDKLRAEANKAVGLLGGLYGEGRQPTAEELAAARSATEIALQSLAEYKAPPGGAGEPIAAKTAAVAADALAKLKALPKDAASVGQAVGEISAAVKDALTPATNGDAPAKVVVPVVDITALEARALELGRQFTGLFADDRNAAPAEIATARGSLQQSLDEIAAYAAPTGTDADRLALVDRLKLWARTAAAALSGVPADAAKESYADVVAALKAAPEALLSQAQVAAAGSDPAPASGTSSGGGAPVASDAQPAGSETQAAASQPQTVEQEPLQQSKNSVIIRRGDTLWQIARRVYGQGVRYTTIYLANEGQINNPDRILPGQVFGVPDEAMPEAEAEQIHRKHVKGD</sequence>
<feature type="compositionally biased region" description="Low complexity" evidence="1">
    <location>
        <begin position="252"/>
        <end position="268"/>
    </location>
</feature>
<dbReference type="Gene3D" id="2.60.40.10">
    <property type="entry name" value="Immunoglobulins"/>
    <property type="match status" value="1"/>
</dbReference>
<dbReference type="PANTHER" id="PTHR34700:SF4">
    <property type="entry name" value="PHAGE-LIKE ELEMENT PBSX PROTEIN XKDP"/>
    <property type="match status" value="1"/>
</dbReference>
<dbReference type="PROSITE" id="PS51782">
    <property type="entry name" value="LYSM"/>
    <property type="match status" value="1"/>
</dbReference>
<dbReference type="RefSeq" id="WP_183807002.1">
    <property type="nucleotide sequence ID" value="NZ_JACIEE010000008.1"/>
</dbReference>
<dbReference type="InterPro" id="IPR052196">
    <property type="entry name" value="Bact_Kbp"/>
</dbReference>
<reference evidence="4 5" key="1">
    <citation type="submission" date="2020-08" db="EMBL/GenBank/DDBJ databases">
        <title>Genomic Encyclopedia of Type Strains, Phase IV (KMG-IV): sequencing the most valuable type-strain genomes for metagenomic binning, comparative biology and taxonomic classification.</title>
        <authorList>
            <person name="Goeker M."/>
        </authorList>
    </citation>
    <scope>NUCLEOTIDE SEQUENCE [LARGE SCALE GENOMIC DNA]</scope>
    <source>
        <strain evidence="4 5">DSM 100211</strain>
    </source>
</reference>
<feature type="region of interest" description="Disordered" evidence="1">
    <location>
        <begin position="35"/>
        <end position="98"/>
    </location>
</feature>
<evidence type="ECO:0000313" key="5">
    <source>
        <dbReference type="Proteomes" id="UP000574761"/>
    </source>
</evidence>
<evidence type="ECO:0000259" key="3">
    <source>
        <dbReference type="PROSITE" id="PS51782"/>
    </source>
</evidence>
<dbReference type="SMART" id="SM00257">
    <property type="entry name" value="LysM"/>
    <property type="match status" value="1"/>
</dbReference>
<dbReference type="AlphaFoldDB" id="A0A7W6DGU0"/>
<feature type="compositionally biased region" description="Low complexity" evidence="1">
    <location>
        <begin position="210"/>
        <end position="226"/>
    </location>
</feature>
<dbReference type="InterPro" id="IPR013783">
    <property type="entry name" value="Ig-like_fold"/>
</dbReference>
<feature type="domain" description="LysM" evidence="3">
    <location>
        <begin position="657"/>
        <end position="706"/>
    </location>
</feature>
<dbReference type="EMBL" id="JACIEE010000008">
    <property type="protein sequence ID" value="MBB3978749.1"/>
    <property type="molecule type" value="Genomic_DNA"/>
</dbReference>
<keyword evidence="5" id="KW-1185">Reference proteome</keyword>
<dbReference type="Proteomes" id="UP000574761">
    <property type="component" value="Unassembled WGS sequence"/>
</dbReference>
<proteinExistence type="predicted"/>
<dbReference type="InterPro" id="IPR018392">
    <property type="entry name" value="LysM"/>
</dbReference>
<dbReference type="Gene3D" id="3.10.350.10">
    <property type="entry name" value="LysM domain"/>
    <property type="match status" value="1"/>
</dbReference>
<evidence type="ECO:0000313" key="4">
    <source>
        <dbReference type="EMBL" id="MBB3978749.1"/>
    </source>
</evidence>
<evidence type="ECO:0000256" key="1">
    <source>
        <dbReference type="SAM" id="MobiDB-lite"/>
    </source>
</evidence>
<dbReference type="PANTHER" id="PTHR34700">
    <property type="entry name" value="POTASSIUM BINDING PROTEIN KBP"/>
    <property type="match status" value="1"/>
</dbReference>
<accession>A0A7W6DGU0</accession>
<dbReference type="InterPro" id="IPR036779">
    <property type="entry name" value="LysM_dom_sf"/>
</dbReference>
<dbReference type="CDD" id="cd00118">
    <property type="entry name" value="LysM"/>
    <property type="match status" value="1"/>
</dbReference>
<dbReference type="Pfam" id="PF01476">
    <property type="entry name" value="LysM"/>
    <property type="match status" value="1"/>
</dbReference>
<dbReference type="SUPFAM" id="SSF54106">
    <property type="entry name" value="LysM domain"/>
    <property type="match status" value="1"/>
</dbReference>
<comment type="caution">
    <text evidence="4">The sequence shown here is derived from an EMBL/GenBank/DDBJ whole genome shotgun (WGS) entry which is preliminary data.</text>
</comment>
<feature type="region of interest" description="Disordered" evidence="1">
    <location>
        <begin position="210"/>
        <end position="268"/>
    </location>
</feature>
<keyword evidence="2" id="KW-0812">Transmembrane</keyword>
<gene>
    <name evidence="4" type="ORF">GGQ64_003984</name>
</gene>
<keyword evidence="2" id="KW-1133">Transmembrane helix</keyword>